<dbReference type="SUPFAM" id="SSF75169">
    <property type="entry name" value="DsrEFH-like"/>
    <property type="match status" value="1"/>
</dbReference>
<sequence>MVLGLLLITNGYKEDVIGLIKAGLNKGHTVNVFMMDEGVFYCQDKDIVALNDSDKISMSLCDRSCHLRGITAEMIPQSITEGSQLQNAMMHNAADRIINI</sequence>
<dbReference type="Proteomes" id="UP000254266">
    <property type="component" value="Unassembled WGS sequence"/>
</dbReference>
<proteinExistence type="predicted"/>
<organism evidence="1 2">
    <name type="scientific">endosymbiont of Galathealinum brachiosum</name>
    <dbReference type="NCBI Taxonomy" id="2200906"/>
    <lineage>
        <taxon>Bacteria</taxon>
        <taxon>Pseudomonadati</taxon>
        <taxon>Pseudomonadota</taxon>
        <taxon>Gammaproteobacteria</taxon>
        <taxon>sulfur-oxidizing symbionts</taxon>
    </lineage>
</organism>
<keyword evidence="2" id="KW-1185">Reference proteome</keyword>
<accession>A0A370DGK3</accession>
<reference evidence="1 2" key="1">
    <citation type="journal article" date="2018" name="ISME J.">
        <title>Endosymbiont genomes yield clues of tubeworm success.</title>
        <authorList>
            <person name="Li Y."/>
            <person name="Liles M.R."/>
            <person name="Halanych K.M."/>
        </authorList>
    </citation>
    <scope>NUCLEOTIDE SEQUENCE [LARGE SCALE GENOMIC DNA]</scope>
    <source>
        <strain evidence="1">A1464</strain>
    </source>
</reference>
<dbReference type="EMBL" id="QFXC01000008">
    <property type="protein sequence ID" value="RDH84011.1"/>
    <property type="molecule type" value="Genomic_DNA"/>
</dbReference>
<dbReference type="InterPro" id="IPR027396">
    <property type="entry name" value="DsrEFH-like"/>
</dbReference>
<dbReference type="AlphaFoldDB" id="A0A370DGK3"/>
<comment type="caution">
    <text evidence="1">The sequence shown here is derived from an EMBL/GenBank/DDBJ whole genome shotgun (WGS) entry which is preliminary data.</text>
</comment>
<evidence type="ECO:0008006" key="3">
    <source>
        <dbReference type="Google" id="ProtNLM"/>
    </source>
</evidence>
<protein>
    <recommendedName>
        <fullName evidence="3">Sulfur reduction protein DsrE</fullName>
    </recommendedName>
</protein>
<name>A0A370DGK3_9GAMM</name>
<gene>
    <name evidence="1" type="ORF">DIZ80_07705</name>
</gene>
<evidence type="ECO:0000313" key="1">
    <source>
        <dbReference type="EMBL" id="RDH84011.1"/>
    </source>
</evidence>
<evidence type="ECO:0000313" key="2">
    <source>
        <dbReference type="Proteomes" id="UP000254266"/>
    </source>
</evidence>